<feature type="region of interest" description="Disordered" evidence="1">
    <location>
        <begin position="89"/>
        <end position="144"/>
    </location>
</feature>
<organism evidence="3 4">
    <name type="scientific">Prunus armeniaca</name>
    <name type="common">Apricot</name>
    <name type="synonym">Armeniaca vulgaris</name>
    <dbReference type="NCBI Taxonomy" id="36596"/>
    <lineage>
        <taxon>Eukaryota</taxon>
        <taxon>Viridiplantae</taxon>
        <taxon>Streptophyta</taxon>
        <taxon>Embryophyta</taxon>
        <taxon>Tracheophyta</taxon>
        <taxon>Spermatophyta</taxon>
        <taxon>Magnoliopsida</taxon>
        <taxon>eudicotyledons</taxon>
        <taxon>Gunneridae</taxon>
        <taxon>Pentapetalae</taxon>
        <taxon>rosids</taxon>
        <taxon>fabids</taxon>
        <taxon>Rosales</taxon>
        <taxon>Rosaceae</taxon>
        <taxon>Amygdaloideae</taxon>
        <taxon>Amygdaleae</taxon>
        <taxon>Prunus</taxon>
    </lineage>
</organism>
<dbReference type="PANTHER" id="PTHR46413">
    <property type="entry name" value="HEAVY METAL-ASSOCIATED ISOPRENYLATED PLANT PROTEIN 6"/>
    <property type="match status" value="1"/>
</dbReference>
<dbReference type="Pfam" id="PF00403">
    <property type="entry name" value="HMA"/>
    <property type="match status" value="2"/>
</dbReference>
<feature type="compositionally biased region" description="Basic and acidic residues" evidence="1">
    <location>
        <begin position="205"/>
        <end position="253"/>
    </location>
</feature>
<dbReference type="PROSITE" id="PS50846">
    <property type="entry name" value="HMA_2"/>
    <property type="match status" value="2"/>
</dbReference>
<dbReference type="InterPro" id="IPR006121">
    <property type="entry name" value="HMA_dom"/>
</dbReference>
<feature type="domain" description="HMA" evidence="2">
    <location>
        <begin position="140"/>
        <end position="203"/>
    </location>
</feature>
<dbReference type="InterPro" id="IPR036163">
    <property type="entry name" value="HMA_dom_sf"/>
</dbReference>
<dbReference type="GO" id="GO:0046872">
    <property type="term" value="F:metal ion binding"/>
    <property type="evidence" value="ECO:0007669"/>
    <property type="project" value="InterPro"/>
</dbReference>
<dbReference type="Proteomes" id="UP000507222">
    <property type="component" value="Unassembled WGS sequence"/>
</dbReference>
<feature type="region of interest" description="Disordered" evidence="1">
    <location>
        <begin position="205"/>
        <end position="262"/>
    </location>
</feature>
<reference evidence="3 4" key="1">
    <citation type="submission" date="2020-05" db="EMBL/GenBank/DDBJ databases">
        <authorList>
            <person name="Campoy J."/>
            <person name="Schneeberger K."/>
            <person name="Spophaly S."/>
        </authorList>
    </citation>
    <scope>NUCLEOTIDE SEQUENCE [LARGE SCALE GENOMIC DNA]</scope>
    <source>
        <strain evidence="3">PruArmRojPasFocal</strain>
    </source>
</reference>
<gene>
    <name evidence="3" type="ORF">CURHAP_LOCUS39727</name>
</gene>
<dbReference type="SUPFAM" id="SSF55008">
    <property type="entry name" value="HMA, heavy metal-associated domain"/>
    <property type="match status" value="2"/>
</dbReference>
<dbReference type="PANTHER" id="PTHR46413:SF1">
    <property type="entry name" value="HEAVY METAL-ASSOCIATED ISOPRENYLATED PLANT PROTEIN 6"/>
    <property type="match status" value="1"/>
</dbReference>
<dbReference type="Gene3D" id="3.30.70.100">
    <property type="match status" value="2"/>
</dbReference>
<evidence type="ECO:0000259" key="2">
    <source>
        <dbReference type="PROSITE" id="PS50846"/>
    </source>
</evidence>
<evidence type="ECO:0000313" key="3">
    <source>
        <dbReference type="EMBL" id="CAB4284235.1"/>
    </source>
</evidence>
<dbReference type="AlphaFoldDB" id="A0A6J5VA23"/>
<feature type="compositionally biased region" description="Basic and acidic residues" evidence="1">
    <location>
        <begin position="89"/>
        <end position="139"/>
    </location>
</feature>
<sequence>MGEKKEGAMNEGEKKPAAADAGAKKDDGSLTVVLKTDMHCEGCAKKIKRAVKNFQGVEQVKTECAANKVTVTGKVDPAGLREKLEQKIKKKVDLISPQPKKDGGGDKKPAAAEEKAEKKPEEKKPAEKTEEKKPKEAPKESTVVMKMRLHCEGCMQKMKSKISKFKGVNTVSFDAPKDIVTVKGFMDAKELVPYLREKFRRSVEVVPPKKDDGAAAKPKDAAAGGEKKEKEAAGGGDKKEKEAAAGGGEKKEIAAAAPGGGAPKVEVNKMEYSGYPYPPSSYYWYDEGHVYNHNKFVMEAQAHQAHVSQDSLSHGYAVPIEHHPAPQMFSDENPNGCSVM</sequence>
<dbReference type="InterPro" id="IPR044594">
    <property type="entry name" value="HIPP01/3/5/6"/>
</dbReference>
<accession>A0A6J5VA23</accession>
<name>A0A6J5VA23_PRUAR</name>
<protein>
    <recommendedName>
        <fullName evidence="2">HMA domain-containing protein</fullName>
    </recommendedName>
</protein>
<evidence type="ECO:0000256" key="1">
    <source>
        <dbReference type="SAM" id="MobiDB-lite"/>
    </source>
</evidence>
<proteinExistence type="predicted"/>
<feature type="domain" description="HMA" evidence="2">
    <location>
        <begin position="29"/>
        <end position="92"/>
    </location>
</feature>
<dbReference type="EMBL" id="CAEKDK010000006">
    <property type="protein sequence ID" value="CAB4284235.1"/>
    <property type="molecule type" value="Genomic_DNA"/>
</dbReference>
<evidence type="ECO:0000313" key="4">
    <source>
        <dbReference type="Proteomes" id="UP000507222"/>
    </source>
</evidence>
<feature type="region of interest" description="Disordered" evidence="1">
    <location>
        <begin position="1"/>
        <end position="27"/>
    </location>
</feature>
<dbReference type="CDD" id="cd00371">
    <property type="entry name" value="HMA"/>
    <property type="match status" value="2"/>
</dbReference>